<evidence type="ECO:0000256" key="6">
    <source>
        <dbReference type="ARBA" id="ARBA00022989"/>
    </source>
</evidence>
<keyword evidence="15" id="KW-1185">Reference proteome</keyword>
<dbReference type="EMBL" id="CP015405">
    <property type="protein sequence ID" value="ANU76523.1"/>
    <property type="molecule type" value="Genomic_DNA"/>
</dbReference>
<keyword evidence="4 10" id="KW-0812">Transmembrane</keyword>
<dbReference type="Gene3D" id="3.10.580.10">
    <property type="entry name" value="CBS-domain"/>
    <property type="match status" value="1"/>
</dbReference>
<dbReference type="Pfam" id="PF01595">
    <property type="entry name" value="CNNM"/>
    <property type="match status" value="1"/>
</dbReference>
<keyword evidence="7 9" id="KW-0129">CBS domain</keyword>
<dbReference type="AlphaFoldDB" id="A0A1C7ICF2"/>
<protein>
    <submittedName>
        <fullName evidence="14">Hemolysin</fullName>
    </submittedName>
</protein>
<dbReference type="InterPro" id="IPR036318">
    <property type="entry name" value="FAD-bd_PCMH-like_sf"/>
</dbReference>
<dbReference type="Proteomes" id="UP000092574">
    <property type="component" value="Chromosome"/>
</dbReference>
<dbReference type="PANTHER" id="PTHR43099">
    <property type="entry name" value="UPF0053 PROTEIN YRKA"/>
    <property type="match status" value="1"/>
</dbReference>
<dbReference type="InterPro" id="IPR016169">
    <property type="entry name" value="FAD-bd_PCMH_sub2"/>
</dbReference>
<evidence type="ECO:0000259" key="13">
    <source>
        <dbReference type="PROSITE" id="PS51846"/>
    </source>
</evidence>
<dbReference type="InterPro" id="IPR002550">
    <property type="entry name" value="CNNM"/>
</dbReference>
<dbReference type="InterPro" id="IPR044751">
    <property type="entry name" value="Ion_transp-like_CBS"/>
</dbReference>
<evidence type="ECO:0000256" key="8">
    <source>
        <dbReference type="ARBA" id="ARBA00023136"/>
    </source>
</evidence>
<dbReference type="SUPFAM" id="SSF56176">
    <property type="entry name" value="FAD-binding/transporter-associated domain-like"/>
    <property type="match status" value="1"/>
</dbReference>
<evidence type="ECO:0000313" key="15">
    <source>
        <dbReference type="Proteomes" id="UP000092574"/>
    </source>
</evidence>
<evidence type="ECO:0000256" key="7">
    <source>
        <dbReference type="ARBA" id="ARBA00023122"/>
    </source>
</evidence>
<feature type="transmembrane region" description="Helical" evidence="11">
    <location>
        <begin position="98"/>
        <end position="119"/>
    </location>
</feature>
<dbReference type="PANTHER" id="PTHR43099:SF2">
    <property type="entry name" value="UPF0053 PROTEIN YRKA"/>
    <property type="match status" value="1"/>
</dbReference>
<keyword evidence="3" id="KW-1003">Cell membrane</keyword>
<evidence type="ECO:0000256" key="4">
    <source>
        <dbReference type="ARBA" id="ARBA00022692"/>
    </source>
</evidence>
<evidence type="ECO:0000256" key="2">
    <source>
        <dbReference type="ARBA" id="ARBA00006337"/>
    </source>
</evidence>
<dbReference type="SUPFAM" id="SSF54631">
    <property type="entry name" value="CBS-domain pair"/>
    <property type="match status" value="1"/>
</dbReference>
<dbReference type="InterPro" id="IPR000644">
    <property type="entry name" value="CBS_dom"/>
</dbReference>
<evidence type="ECO:0000313" key="14">
    <source>
        <dbReference type="EMBL" id="ANU76523.1"/>
    </source>
</evidence>
<feature type="domain" description="CBS" evidence="12">
    <location>
        <begin position="281"/>
        <end position="340"/>
    </location>
</feature>
<dbReference type="SMART" id="SM01091">
    <property type="entry name" value="CorC_HlyC"/>
    <property type="match status" value="1"/>
</dbReference>
<dbReference type="PROSITE" id="PS51371">
    <property type="entry name" value="CBS"/>
    <property type="match status" value="1"/>
</dbReference>
<evidence type="ECO:0000256" key="1">
    <source>
        <dbReference type="ARBA" id="ARBA00004651"/>
    </source>
</evidence>
<dbReference type="GO" id="GO:0005886">
    <property type="term" value="C:plasma membrane"/>
    <property type="evidence" value="ECO:0007669"/>
    <property type="project" value="UniProtKB-SubCell"/>
</dbReference>
<organism evidence="14 15">
    <name type="scientific">Blautia pseudococcoides</name>
    <dbReference type="NCBI Taxonomy" id="1796616"/>
    <lineage>
        <taxon>Bacteria</taxon>
        <taxon>Bacillati</taxon>
        <taxon>Bacillota</taxon>
        <taxon>Clostridia</taxon>
        <taxon>Lachnospirales</taxon>
        <taxon>Lachnospiraceae</taxon>
        <taxon>Blautia</taxon>
    </lineage>
</organism>
<evidence type="ECO:0000256" key="5">
    <source>
        <dbReference type="ARBA" id="ARBA00022737"/>
    </source>
</evidence>
<gene>
    <name evidence="14" type="ORF">A4V09_12530</name>
</gene>
<dbReference type="InterPro" id="IPR046342">
    <property type="entry name" value="CBS_dom_sf"/>
</dbReference>
<dbReference type="Gene3D" id="3.30.465.10">
    <property type="match status" value="1"/>
</dbReference>
<dbReference type="GO" id="GO:0050660">
    <property type="term" value="F:flavin adenine dinucleotide binding"/>
    <property type="evidence" value="ECO:0007669"/>
    <property type="project" value="InterPro"/>
</dbReference>
<dbReference type="STRING" id="1796616.A4V09_12530"/>
<comment type="subcellular location">
    <subcellularLocation>
        <location evidence="1">Cell membrane</location>
        <topology evidence="1">Multi-pass membrane protein</topology>
    </subcellularLocation>
</comment>
<dbReference type="CDD" id="cd04590">
    <property type="entry name" value="CBS_pair_CorC_HlyC_assoc"/>
    <property type="match status" value="1"/>
</dbReference>
<reference evidence="14" key="1">
    <citation type="submission" date="2017-04" db="EMBL/GenBank/DDBJ databases">
        <title>Complete Genome Sequences of Twelve Strains of a Stable Defined Moderately Diverse Mouse Microbiota 2 (sDMDMm2).</title>
        <authorList>
            <person name="Uchimura Y."/>
            <person name="Wyss M."/>
            <person name="Brugiroux S."/>
            <person name="Limenitakis J.P."/>
            <person name="Stecher B."/>
            <person name="McCoy K.D."/>
            <person name="Macpherson A.J."/>
        </authorList>
    </citation>
    <scope>NUCLEOTIDE SEQUENCE</scope>
    <source>
        <strain evidence="14">YL58</strain>
    </source>
</reference>
<dbReference type="Pfam" id="PF03471">
    <property type="entry name" value="CorC_HlyC"/>
    <property type="match status" value="1"/>
</dbReference>
<feature type="transmembrane region" description="Helical" evidence="11">
    <location>
        <begin position="57"/>
        <end position="77"/>
    </location>
</feature>
<feature type="domain" description="CNNM transmembrane" evidence="13">
    <location>
        <begin position="1"/>
        <end position="201"/>
    </location>
</feature>
<accession>A0A1C7ICF2</accession>
<evidence type="ECO:0000256" key="3">
    <source>
        <dbReference type="ARBA" id="ARBA00022475"/>
    </source>
</evidence>
<keyword evidence="8 10" id="KW-0472">Membrane</keyword>
<dbReference type="Pfam" id="PF00571">
    <property type="entry name" value="CBS"/>
    <property type="match status" value="1"/>
</dbReference>
<dbReference type="InterPro" id="IPR005170">
    <property type="entry name" value="Transptr-assoc_dom"/>
</dbReference>
<sequence>MIGAILLQVILIFLNATFASAEIAVISMNETRLRKLTTEGDKRAVRLSALTEQPARFLATIQVAITLAGLLGSAFAAENFAGPLVGKLIAAGVSIPESVLKSIAVFLITLILAYFNLVFGELVPKRIAMKKADSMALSMSGMLYTVSRAFAPLVFLLTVSTNLILKLMGINPEEEEEKVSEEEIRMLLMEGNAQGTIDTQENEMIQNIFDFDDMDAEQICTHRIDVDALYLEDDMQEWEDTICRSRHSFYPVCGESCDDIVGILDTRDYFRMKDRSREAVMEQAVDKAWFVPDGMKADVLFSNMKKNRTYFAVLVDEYGGVSGIATLHDLMEALVGELYEAEEPLRPKEIEKIGEKEWKIQGCAPLDDVAEALGIHLPIDTYDTFNGFICSIIGRVPKNGERFECEFSGVRVKVHSVENHRIGNTTLHLIDENPQPC</sequence>
<feature type="transmembrane region" description="Helical" evidence="11">
    <location>
        <begin position="139"/>
        <end position="159"/>
    </location>
</feature>
<evidence type="ECO:0000256" key="11">
    <source>
        <dbReference type="SAM" id="Phobius"/>
    </source>
</evidence>
<comment type="similarity">
    <text evidence="2">Belongs to the UPF0053 family.</text>
</comment>
<dbReference type="RefSeq" id="WP_065542684.1">
    <property type="nucleotide sequence ID" value="NZ_CP015405.2"/>
</dbReference>
<evidence type="ECO:0000256" key="9">
    <source>
        <dbReference type="PROSITE-ProRule" id="PRU00703"/>
    </source>
</evidence>
<proteinExistence type="inferred from homology"/>
<evidence type="ECO:0000259" key="12">
    <source>
        <dbReference type="PROSITE" id="PS51371"/>
    </source>
</evidence>
<dbReference type="PROSITE" id="PS51846">
    <property type="entry name" value="CNNM"/>
    <property type="match status" value="1"/>
</dbReference>
<keyword evidence="5" id="KW-0677">Repeat</keyword>
<dbReference type="KEGG" id="byl:A4V09_12530"/>
<name>A0A1C7ICF2_9FIRM</name>
<keyword evidence="6 10" id="KW-1133">Transmembrane helix</keyword>
<evidence type="ECO:0000256" key="10">
    <source>
        <dbReference type="PROSITE-ProRule" id="PRU01193"/>
    </source>
</evidence>
<dbReference type="OrthoDB" id="9798188at2"/>
<dbReference type="InterPro" id="IPR051676">
    <property type="entry name" value="UPF0053_domain"/>
</dbReference>